<keyword evidence="2" id="KW-1185">Reference proteome</keyword>
<evidence type="ECO:0000313" key="2">
    <source>
        <dbReference type="Proteomes" id="UP001595798"/>
    </source>
</evidence>
<evidence type="ECO:0000313" key="1">
    <source>
        <dbReference type="EMBL" id="MFC4257638.1"/>
    </source>
</evidence>
<gene>
    <name evidence="1" type="ORF">ACFOZ5_01190</name>
</gene>
<protein>
    <submittedName>
        <fullName evidence="1">Uncharacterized protein</fullName>
    </submittedName>
</protein>
<sequence length="142" mass="15673">MRFKMLSDGCPIALIVSTVALLFMVPVQADDLVVDERLQSAMMTQLDLAVCADTALTFEQDEVSAERYSDLSIRMLEEAGVVGWTSGDTATAAVLVMENRTDIIVHEDDTLEDYRLRNYTGERCERQAAAAQEYLAGSFPSP</sequence>
<dbReference type="Proteomes" id="UP001595798">
    <property type="component" value="Unassembled WGS sequence"/>
</dbReference>
<comment type="caution">
    <text evidence="1">The sequence shown here is derived from an EMBL/GenBank/DDBJ whole genome shotgun (WGS) entry which is preliminary data.</text>
</comment>
<reference evidence="2" key="1">
    <citation type="journal article" date="2019" name="Int. J. Syst. Evol. Microbiol.">
        <title>The Global Catalogue of Microorganisms (GCM) 10K type strain sequencing project: providing services to taxonomists for standard genome sequencing and annotation.</title>
        <authorList>
            <consortium name="The Broad Institute Genomics Platform"/>
            <consortium name="The Broad Institute Genome Sequencing Center for Infectious Disease"/>
            <person name="Wu L."/>
            <person name="Ma J."/>
        </authorList>
    </citation>
    <scope>NUCLEOTIDE SEQUENCE [LARGE SCALE GENOMIC DNA]</scope>
    <source>
        <strain evidence="2">CECT 7297</strain>
    </source>
</reference>
<accession>A0ABV8QE75</accession>
<proteinExistence type="predicted"/>
<organism evidence="1 2">
    <name type="scientific">Marinobacter lacisalsi</name>
    <dbReference type="NCBI Taxonomy" id="475979"/>
    <lineage>
        <taxon>Bacteria</taxon>
        <taxon>Pseudomonadati</taxon>
        <taxon>Pseudomonadota</taxon>
        <taxon>Gammaproteobacteria</taxon>
        <taxon>Pseudomonadales</taxon>
        <taxon>Marinobacteraceae</taxon>
        <taxon>Marinobacter</taxon>
    </lineage>
</organism>
<name>A0ABV8QE75_9GAMM</name>
<dbReference type="EMBL" id="JBHSDI010000001">
    <property type="protein sequence ID" value="MFC4257638.1"/>
    <property type="molecule type" value="Genomic_DNA"/>
</dbReference>
<dbReference type="RefSeq" id="WP_379884872.1">
    <property type="nucleotide sequence ID" value="NZ_JBHSDI010000001.1"/>
</dbReference>